<dbReference type="GO" id="GO:0006891">
    <property type="term" value="P:intra-Golgi vesicle-mediated transport"/>
    <property type="evidence" value="ECO:0007669"/>
    <property type="project" value="TreeGrafter"/>
</dbReference>
<dbReference type="GO" id="GO:0015031">
    <property type="term" value="P:protein transport"/>
    <property type="evidence" value="ECO:0007669"/>
    <property type="project" value="UniProtKB-KW"/>
</dbReference>
<dbReference type="EMBL" id="OV725081">
    <property type="protein sequence ID" value="CAH1402629.1"/>
    <property type="molecule type" value="Genomic_DNA"/>
</dbReference>
<dbReference type="AlphaFoldDB" id="A0A9P0HIA2"/>
<protein>
    <recommendedName>
        <fullName evidence="3">Conserved oligomeric Golgi complex subunit 2</fullName>
    </recommendedName>
    <alternativeName>
        <fullName evidence="8">Component of oligomeric Golgi complex 2</fullName>
    </alternativeName>
</protein>
<keyword evidence="12" id="KW-1185">Reference proteome</keyword>
<keyword evidence="5" id="KW-0653">Protein transport</keyword>
<feature type="domain" description="COG complex component COG2 C-terminal" evidence="10">
    <location>
        <begin position="372"/>
        <end position="648"/>
    </location>
</feature>
<dbReference type="InterPro" id="IPR009316">
    <property type="entry name" value="COG2"/>
</dbReference>
<dbReference type="InterPro" id="IPR024602">
    <property type="entry name" value="COG_su2_N"/>
</dbReference>
<dbReference type="GO" id="GO:0000139">
    <property type="term" value="C:Golgi membrane"/>
    <property type="evidence" value="ECO:0007669"/>
    <property type="project" value="UniProtKB-SubCell"/>
</dbReference>
<evidence type="ECO:0000313" key="12">
    <source>
        <dbReference type="Proteomes" id="UP001152798"/>
    </source>
</evidence>
<evidence type="ECO:0000256" key="7">
    <source>
        <dbReference type="ARBA" id="ARBA00023136"/>
    </source>
</evidence>
<name>A0A9P0HIA2_NEZVI</name>
<sequence length="681" mass="79373">MTFYNDNPVPKGPPDLCFDTSSFIRDSFSVDQFLQDHRNKATLEIMRDDLGMYLKVLRSAMIDLINKDYADFVNLSSNLIGLDKAINDIQLPLGQLREELLEIRQSLDGAAEEISSQLSHRRELREHKRSLRSLSRVHTSLKKLRLILFSLEENGKSEIQLLERVVSEYSHIQFHISRCKKDLSDNDNEIFDKVGRTLVQCVDNLFLEALYKGEKGKNELLCALSLYQALDKLSSAERLYRKQVSSAMENLISEEALRSSPTGLPGLYNRILSFLDTEMKCLCEISAIFNKNSKQNKCDFFLRSFWPEVEERLETNLTSIYSPGDPDIFYQKYTETLTFLEKLLNRCDAPHSIQELQGHPNFLHFMERWDLHLPVYFQIRFQEIVRDLEISFQSDDWLSKSDKWKLLATETVWKSLNKCWEDGIFLRSIAHKFWKLSLQIISRFTRWAKSIAHHPDNTKTADVDFLVFLYSDIQQLHHMLPEFKKFVIEKLFKISEQTLQLLTQSLEESGYELESQLELLNEAIIKALSGNSALLIRQVNDIPRLFRRTNREPPTKPCTYVVNILETPGQFYEKHKSHSKTIVWLTTMFSVITKQYYSSVSDVLDSVQKTEESLRRLKKARDRSSNLVPNDRRVEDDNKIRLQLLLDINAYVKGIETFGINKIDIEKLTDLLLLVEATQKP</sequence>
<feature type="domain" description="Conserved oligomeric Golgi complex subunit 2 N-terminal" evidence="9">
    <location>
        <begin position="16"/>
        <end position="89"/>
    </location>
</feature>
<dbReference type="GO" id="GO:0017119">
    <property type="term" value="C:Golgi transport complex"/>
    <property type="evidence" value="ECO:0007669"/>
    <property type="project" value="TreeGrafter"/>
</dbReference>
<dbReference type="PANTHER" id="PTHR12961:SF0">
    <property type="entry name" value="CONSERVED OLIGOMERIC GOLGI COMPLEX SUBUNIT 2"/>
    <property type="match status" value="1"/>
</dbReference>
<evidence type="ECO:0000256" key="1">
    <source>
        <dbReference type="ARBA" id="ARBA00004395"/>
    </source>
</evidence>
<evidence type="ECO:0000256" key="6">
    <source>
        <dbReference type="ARBA" id="ARBA00023034"/>
    </source>
</evidence>
<organism evidence="11 12">
    <name type="scientific">Nezara viridula</name>
    <name type="common">Southern green stink bug</name>
    <name type="synonym">Cimex viridulus</name>
    <dbReference type="NCBI Taxonomy" id="85310"/>
    <lineage>
        <taxon>Eukaryota</taxon>
        <taxon>Metazoa</taxon>
        <taxon>Ecdysozoa</taxon>
        <taxon>Arthropoda</taxon>
        <taxon>Hexapoda</taxon>
        <taxon>Insecta</taxon>
        <taxon>Pterygota</taxon>
        <taxon>Neoptera</taxon>
        <taxon>Paraneoptera</taxon>
        <taxon>Hemiptera</taxon>
        <taxon>Heteroptera</taxon>
        <taxon>Panheteroptera</taxon>
        <taxon>Pentatomomorpha</taxon>
        <taxon>Pentatomoidea</taxon>
        <taxon>Pentatomidae</taxon>
        <taxon>Pentatominae</taxon>
        <taxon>Nezara</taxon>
    </lineage>
</organism>
<comment type="similarity">
    <text evidence="2">Belongs to the COG2 family.</text>
</comment>
<proteinExistence type="inferred from homology"/>
<dbReference type="InterPro" id="IPR024603">
    <property type="entry name" value="COG_complex_COG2_C"/>
</dbReference>
<evidence type="ECO:0000256" key="5">
    <source>
        <dbReference type="ARBA" id="ARBA00022927"/>
    </source>
</evidence>
<evidence type="ECO:0000259" key="9">
    <source>
        <dbReference type="Pfam" id="PF06148"/>
    </source>
</evidence>
<evidence type="ECO:0000313" key="11">
    <source>
        <dbReference type="EMBL" id="CAH1402629.1"/>
    </source>
</evidence>
<dbReference type="GO" id="GO:0007030">
    <property type="term" value="P:Golgi organization"/>
    <property type="evidence" value="ECO:0007669"/>
    <property type="project" value="InterPro"/>
</dbReference>
<dbReference type="Pfam" id="PF12022">
    <property type="entry name" value="COG2_C"/>
    <property type="match status" value="1"/>
</dbReference>
<evidence type="ECO:0000256" key="2">
    <source>
        <dbReference type="ARBA" id="ARBA00007603"/>
    </source>
</evidence>
<dbReference type="Proteomes" id="UP001152798">
    <property type="component" value="Chromosome 5"/>
</dbReference>
<evidence type="ECO:0000259" key="10">
    <source>
        <dbReference type="Pfam" id="PF12022"/>
    </source>
</evidence>
<evidence type="ECO:0000256" key="4">
    <source>
        <dbReference type="ARBA" id="ARBA00022448"/>
    </source>
</evidence>
<dbReference type="Pfam" id="PF06148">
    <property type="entry name" value="COG2_N"/>
    <property type="match status" value="1"/>
</dbReference>
<reference evidence="11" key="1">
    <citation type="submission" date="2022-01" db="EMBL/GenBank/DDBJ databases">
        <authorList>
            <person name="King R."/>
        </authorList>
    </citation>
    <scope>NUCLEOTIDE SEQUENCE</scope>
</reference>
<keyword evidence="7" id="KW-0472">Membrane</keyword>
<dbReference type="PANTHER" id="PTHR12961">
    <property type="entry name" value="CONSERVED OLIGOMERIC GOLGI COMPLEX COMPONENT 2"/>
    <property type="match status" value="1"/>
</dbReference>
<comment type="subcellular location">
    <subcellularLocation>
        <location evidence="1">Golgi apparatus membrane</location>
        <topology evidence="1">Peripheral membrane protein</topology>
    </subcellularLocation>
</comment>
<evidence type="ECO:0000256" key="3">
    <source>
        <dbReference type="ARBA" id="ARBA00020977"/>
    </source>
</evidence>
<gene>
    <name evidence="11" type="ORF">NEZAVI_LOCUS11400</name>
</gene>
<accession>A0A9P0HIA2</accession>
<dbReference type="OrthoDB" id="332281at2759"/>
<keyword evidence="6" id="KW-0333">Golgi apparatus</keyword>
<evidence type="ECO:0000256" key="8">
    <source>
        <dbReference type="ARBA" id="ARBA00031344"/>
    </source>
</evidence>
<keyword evidence="4" id="KW-0813">Transport</keyword>